<dbReference type="GO" id="GO:0005524">
    <property type="term" value="F:ATP binding"/>
    <property type="evidence" value="ECO:0007669"/>
    <property type="project" value="InterPro"/>
</dbReference>
<feature type="compositionally biased region" description="Basic and acidic residues" evidence="1">
    <location>
        <begin position="32"/>
        <end position="42"/>
    </location>
</feature>
<dbReference type="InterPro" id="IPR000719">
    <property type="entry name" value="Prot_kinase_dom"/>
</dbReference>
<evidence type="ECO:0000313" key="3">
    <source>
        <dbReference type="EMBL" id="CDJ50484.1"/>
    </source>
</evidence>
<dbReference type="Pfam" id="PF14531">
    <property type="entry name" value="Kinase-like"/>
    <property type="match status" value="1"/>
</dbReference>
<keyword evidence="4" id="KW-1185">Reference proteome</keyword>
<name>U6LPJ8_9EIME</name>
<feature type="domain" description="Protein kinase" evidence="2">
    <location>
        <begin position="227"/>
        <end position="532"/>
    </location>
</feature>
<dbReference type="EMBL" id="HG712250">
    <property type="protein sequence ID" value="CDJ50484.1"/>
    <property type="molecule type" value="Genomic_DNA"/>
</dbReference>
<dbReference type="SUPFAM" id="SSF56112">
    <property type="entry name" value="Protein kinase-like (PK-like)"/>
    <property type="match status" value="1"/>
</dbReference>
<feature type="region of interest" description="Disordered" evidence="1">
    <location>
        <begin position="96"/>
        <end position="117"/>
    </location>
</feature>
<dbReference type="OrthoDB" id="346907at2759"/>
<accession>U6LPJ8</accession>
<evidence type="ECO:0000313" key="4">
    <source>
        <dbReference type="Proteomes" id="UP000030750"/>
    </source>
</evidence>
<dbReference type="GO" id="GO:0004672">
    <property type="term" value="F:protein kinase activity"/>
    <property type="evidence" value="ECO:0007669"/>
    <property type="project" value="InterPro"/>
</dbReference>
<dbReference type="InterPro" id="IPR027916">
    <property type="entry name" value="Kinase-like_dom_ROP"/>
</dbReference>
<evidence type="ECO:0000256" key="1">
    <source>
        <dbReference type="SAM" id="MobiDB-lite"/>
    </source>
</evidence>
<dbReference type="Proteomes" id="UP000030750">
    <property type="component" value="Unassembled WGS sequence"/>
</dbReference>
<feature type="region of interest" description="Disordered" evidence="1">
    <location>
        <begin position="1"/>
        <end position="52"/>
    </location>
</feature>
<dbReference type="VEuPathDB" id="ToxoDB:EBH_0034040"/>
<dbReference type="AlphaFoldDB" id="U6LPJ8"/>
<evidence type="ECO:0000259" key="2">
    <source>
        <dbReference type="PROSITE" id="PS50011"/>
    </source>
</evidence>
<proteinExistence type="predicted"/>
<protein>
    <recommendedName>
        <fullName evidence="2">Protein kinase domain-containing protein</fullName>
    </recommendedName>
</protein>
<sequence length="539" mass="58977">MGGQLKHSPEGDVGVYTVGDETLVPPKSEVSASRDEVLKGDKQGAPSGRQRDALRRLGRVTLPSVVLAFLGGILLGTQVRPQRVHQDIAVGLPTLKDSEGLQLPPEAPPSSSLPEKNEAVLGADEARGEDVAEPKLLHDSWGLCSLSHFEKTLSPELKQGKEEIAAVLRTSCMSKHQPDAKLLEKDVASALSGGEADTLVGTTIPLNYVNPVARSRGKEDPHVPVSVRVTRVLRLGYPSILMEVEDTKDGKVYTMRIRLYAENAIQALSSKAEPVALLQEWGVSESVISKQACSGTPATLVATEKGLVVPLFEGHIAKVTKPITLRGLTTRGSMQLLERLPGEFDFTSLITSNLSVHAKEYIAHRLLQIVLKLQQALLSHNDLRWENVYAHPDGTFVLSGFDACSPFGKAIGPSIRLRGETLEPTLRIQQGLYSSRVVPAANSDLWSLGMLLYELFTDGKLPYTEDETVYTKDAMRFAKQLIDADPRPELLTIQLDAANCPFRWKLLILKLLQPIRGERVTARDILTEFPDLVQHSLSK</sequence>
<reference evidence="3" key="2">
    <citation type="submission" date="2013-10" db="EMBL/GenBank/DDBJ databases">
        <authorList>
            <person name="Aslett M."/>
        </authorList>
    </citation>
    <scope>NUCLEOTIDE SEQUENCE [LARGE SCALE GENOMIC DNA]</scope>
    <source>
        <strain evidence="3">Houghton</strain>
    </source>
</reference>
<reference evidence="3" key="1">
    <citation type="submission" date="2013-10" db="EMBL/GenBank/DDBJ databases">
        <title>Genomic analysis of the causative agents of coccidiosis in chickens.</title>
        <authorList>
            <person name="Reid A.J."/>
            <person name="Blake D."/>
            <person name="Billington K."/>
            <person name="Browne H."/>
            <person name="Dunn M."/>
            <person name="Hung S."/>
            <person name="Kawahara F."/>
            <person name="Miranda-Saavedra D."/>
            <person name="Mourier T."/>
            <person name="Nagra H."/>
            <person name="Otto T.D."/>
            <person name="Rawlings N."/>
            <person name="Sanchez A."/>
            <person name="Sanders M."/>
            <person name="Subramaniam C."/>
            <person name="Tay Y."/>
            <person name="Dear P."/>
            <person name="Doerig C."/>
            <person name="Gruber A."/>
            <person name="Parkinson J."/>
            <person name="Shirley M."/>
            <person name="Wan K.L."/>
            <person name="Berriman M."/>
            <person name="Tomley F."/>
            <person name="Pain A."/>
        </authorList>
    </citation>
    <scope>NUCLEOTIDE SEQUENCE [LARGE SCALE GENOMIC DNA]</scope>
    <source>
        <strain evidence="3">Houghton</strain>
    </source>
</reference>
<gene>
    <name evidence="3" type="ORF">EBH_0034040</name>
</gene>
<dbReference type="Gene3D" id="1.10.510.10">
    <property type="entry name" value="Transferase(Phosphotransferase) domain 1"/>
    <property type="match status" value="1"/>
</dbReference>
<dbReference type="InterPro" id="IPR011009">
    <property type="entry name" value="Kinase-like_dom_sf"/>
</dbReference>
<dbReference type="PROSITE" id="PS50011">
    <property type="entry name" value="PROTEIN_KINASE_DOM"/>
    <property type="match status" value="1"/>
</dbReference>
<organism evidence="3 4">
    <name type="scientific">Eimeria brunetti</name>
    <dbReference type="NCBI Taxonomy" id="51314"/>
    <lineage>
        <taxon>Eukaryota</taxon>
        <taxon>Sar</taxon>
        <taxon>Alveolata</taxon>
        <taxon>Apicomplexa</taxon>
        <taxon>Conoidasida</taxon>
        <taxon>Coccidia</taxon>
        <taxon>Eucoccidiorida</taxon>
        <taxon>Eimeriorina</taxon>
        <taxon>Eimeriidae</taxon>
        <taxon>Eimeria</taxon>
    </lineage>
</organism>